<evidence type="ECO:0008006" key="4">
    <source>
        <dbReference type="Google" id="ProtNLM"/>
    </source>
</evidence>
<feature type="compositionally biased region" description="Polar residues" evidence="1">
    <location>
        <begin position="254"/>
        <end position="270"/>
    </location>
</feature>
<feature type="region of interest" description="Disordered" evidence="1">
    <location>
        <begin position="186"/>
        <end position="277"/>
    </location>
</feature>
<reference evidence="2 3" key="1">
    <citation type="submission" date="2018-06" db="EMBL/GenBank/DDBJ databases">
        <title>The Genome of Cuscuta australis (Dodder) Provides Insight into the Evolution of Plant Parasitism.</title>
        <authorList>
            <person name="Liu H."/>
        </authorList>
    </citation>
    <scope>NUCLEOTIDE SEQUENCE [LARGE SCALE GENOMIC DNA]</scope>
    <source>
        <strain evidence="3">cv. Yunnan</strain>
        <tissue evidence="2">Vines</tissue>
    </source>
</reference>
<organism evidence="2 3">
    <name type="scientific">Cuscuta australis</name>
    <dbReference type="NCBI Taxonomy" id="267555"/>
    <lineage>
        <taxon>Eukaryota</taxon>
        <taxon>Viridiplantae</taxon>
        <taxon>Streptophyta</taxon>
        <taxon>Embryophyta</taxon>
        <taxon>Tracheophyta</taxon>
        <taxon>Spermatophyta</taxon>
        <taxon>Magnoliopsida</taxon>
        <taxon>eudicotyledons</taxon>
        <taxon>Gunneridae</taxon>
        <taxon>Pentapetalae</taxon>
        <taxon>asterids</taxon>
        <taxon>lamiids</taxon>
        <taxon>Solanales</taxon>
        <taxon>Convolvulaceae</taxon>
        <taxon>Cuscuteae</taxon>
        <taxon>Cuscuta</taxon>
        <taxon>Cuscuta subgen. Grammica</taxon>
        <taxon>Cuscuta sect. Cleistogrammica</taxon>
    </lineage>
</organism>
<proteinExistence type="predicted"/>
<protein>
    <recommendedName>
        <fullName evidence="4">DEAD-box ATP-dependent RNA helicase 33</fullName>
    </recommendedName>
</protein>
<gene>
    <name evidence="2" type="ORF">DM860_004164</name>
</gene>
<name>A0A328CVC1_9ASTE</name>
<dbReference type="AlphaFoldDB" id="A0A328CVC1"/>
<sequence>MAALHSSLSASAIQQSLAPSISLLSPTRLPFLHAEFPRLRLAPATTANRPLRTATICMGGGPRTFPGGVTKWQWKRMQAKKSKQLLKARLARERQIYEMRKRAELKAAISELERPWEAVEKAPTLFSVRADEQLKVLADRFQKPGGIDLWSEKDGPELFKSGSTLSSDRKIVQTFKPYGKIEDTSDGFVNSVDSSQDSLGEDNPPWGMNKTNFHGSSRRTSQINSLDRERNDFLSDEQNSKRRPNDNKSGKGLKSNSRKGNIMSSSSSVLQKLDPEKIGRVNSANNFRKQNGKVMLNHSKSVDMVLQGDDGIHDLRG</sequence>
<evidence type="ECO:0000313" key="3">
    <source>
        <dbReference type="Proteomes" id="UP000249390"/>
    </source>
</evidence>
<feature type="compositionally biased region" description="Polar residues" evidence="1">
    <location>
        <begin position="209"/>
        <end position="225"/>
    </location>
</feature>
<feature type="compositionally biased region" description="Basic and acidic residues" evidence="1">
    <location>
        <begin position="226"/>
        <end position="249"/>
    </location>
</feature>
<comment type="caution">
    <text evidence="2">The sequence shown here is derived from an EMBL/GenBank/DDBJ whole genome shotgun (WGS) entry which is preliminary data.</text>
</comment>
<evidence type="ECO:0000313" key="2">
    <source>
        <dbReference type="EMBL" id="RAL37242.1"/>
    </source>
</evidence>
<evidence type="ECO:0000256" key="1">
    <source>
        <dbReference type="SAM" id="MobiDB-lite"/>
    </source>
</evidence>
<dbReference type="PANTHER" id="PTHR37724:SF1">
    <property type="entry name" value="OS02G0564300 PROTEIN"/>
    <property type="match status" value="1"/>
</dbReference>
<feature type="compositionally biased region" description="Polar residues" evidence="1">
    <location>
        <begin position="187"/>
        <end position="198"/>
    </location>
</feature>
<dbReference type="PANTHER" id="PTHR37724">
    <property type="entry name" value="OS02G0564300 PROTEIN"/>
    <property type="match status" value="1"/>
</dbReference>
<accession>A0A328CVC1</accession>
<dbReference type="Proteomes" id="UP000249390">
    <property type="component" value="Unassembled WGS sequence"/>
</dbReference>
<dbReference type="EMBL" id="NQVE01000217">
    <property type="protein sequence ID" value="RAL37242.1"/>
    <property type="molecule type" value="Genomic_DNA"/>
</dbReference>
<keyword evidence="3" id="KW-1185">Reference proteome</keyword>